<dbReference type="EMBL" id="CP032134">
    <property type="protein sequence ID" value="AXY56428.1"/>
    <property type="molecule type" value="Genomic_DNA"/>
</dbReference>
<comment type="subcellular location">
    <subcellularLocation>
        <location evidence="1">Membrane</location>
        <topology evidence="1">Single-pass membrane protein</topology>
    </subcellularLocation>
</comment>
<keyword evidence="2 5" id="KW-0812">Transmembrane</keyword>
<evidence type="ECO:0000256" key="5">
    <source>
        <dbReference type="SAM" id="Phobius"/>
    </source>
</evidence>
<reference evidence="8" key="1">
    <citation type="submission" date="2018-09" db="EMBL/GenBank/DDBJ databases">
        <title>The complete genome of Acinetobacter sp. strain WCHAc010005.</title>
        <authorList>
            <person name="Hu Y."/>
            <person name="Long H."/>
            <person name="Feng Y."/>
            <person name="Zong Z."/>
        </authorList>
    </citation>
    <scope>NUCLEOTIDE SEQUENCE [LARGE SCALE GENOMIC DNA]</scope>
    <source>
        <strain evidence="8">WCHAc010005</strain>
    </source>
</reference>
<evidence type="ECO:0000256" key="2">
    <source>
        <dbReference type="ARBA" id="ARBA00022692"/>
    </source>
</evidence>
<keyword evidence="4 5" id="KW-0472">Membrane</keyword>
<organism evidence="7 8">
    <name type="scientific">Acinetobacter chinensis</name>
    <dbReference type="NCBI Taxonomy" id="2004650"/>
    <lineage>
        <taxon>Bacteria</taxon>
        <taxon>Pseudomonadati</taxon>
        <taxon>Pseudomonadota</taxon>
        <taxon>Gammaproteobacteria</taxon>
        <taxon>Moraxellales</taxon>
        <taxon>Moraxellaceae</taxon>
        <taxon>Acinetobacter</taxon>
    </lineage>
</organism>
<sequence length="1506" mass="163962">MAETEQQQAPQEQIPEQPPKKRKVLKSILLTLLFAVLTLVAALALMFSTDKGSKFLLDRVLQTQSIIKYEYEGGNLLKGIILKNVLVTLAPVDVKIDRADVTLGWRAILNKEIHLNHADINNVQVISKSPPSDEPFKFSPIKLPFILRVDDAAIDHLAIKTSSAGVDFYDIQLNNALWSGTELEFEDSHVDMGYLGVRNATGTMKFEGKYPLDIKATVNLPALRESLNVHDISVVAKGTLDTIQAGVATNTPDLLMGWAVVHPVRPHVPMSGALKFNNYHWPLMQDQELLSKEGTARFDGNIQKLNLNIVTDLSGKNIPQGQYNAVMDTDLVNQLNISSLNGQLMKGSVNLSGLVGWNEKVHWDIKGRMDGIDPKDKLIPQVVQDFLPPALDAALASKGELKDGMHLNAQVDFDRYESWNVKLDQNQPEAEKAAPMLMDVSWQKIDRAVPYVGWLTSDAGNVKMALVEGQQNIHVVTKITRHEKSSLPAGLYQAQLNLKNNNLNVPSFSYMADKGSLSGHAKVELPHEKRLLKWSALLTAKDFNPQTVATAAPVNLLNGQINASGYAEPDKQIIQLNAINLTGKMAGQNETIHLTGKSTAAVLFHNSAQGGGFKSFAVNYDGALNASAVPASQGVLKLGISGTPELIRISELKHNGAAGQILASGAVDLKNGLGWDINASLIRFKPHYFVSSVRGELSGNVKTQGVWSDKLKRINIQKLNLAGMLNNKPVRGTGNLAVILNSDQQGFIPQQFEANNLFLSYAANQIQATGNAQNLRVKVNAPALYELYGGLRGRVYGYLNLQAQPRLKATANLAVDDFRFNDLVSIRKMRLKGELPTSETTPTLMTASMEGLMNGNREIRKGEISLAGTRKAHLLKVQAENSLTKFYVQLAGGFNNSNDWLGQIQKGDFDSLRTRLVQRQNASVIYNSARTELFVGAHCWMSMQSQLCFDQPITVSKTKGNVSFVTQNLDLNDFAAFMPEGLAVTGKVNGYAKASWAQGSKPKIDARLVTRDGVIGLAADDPQEKASALTYNQIAVVAKSVAEGLQMRLDVKTPEIGAGYANVIIDPYKDSKPMRGEIAFNEIQLKVFKPFIQDVRSLGGTLSFAGKVSGTLTQPLLNGEMRLKDGAISMISLPVNLTNLQIYSSIRQDSATINGAFNSGRGVGHLTGNIDWKGDPRIQLSLKGEDMLIRQAPLITAVIKPDLTLEALPLSKKLVLKGKVDVPRALISMPEASAPVVNVSSDVRIVQEGQNQLAILKSAKPWDIRADVDVSLGNQVIFQGFDSRIPLIGRLYLSQRGLETAMRANGAIGVSQKVKIEAYGQSLDLNRAIARFNGPLENPTLDIEANKNVQGSTIGVRVTGTASGPNIQIYNDAGLSEQEALNAMLTGRINEGTSGISQTEGFKSDVNNTIAAAGISMGLGGTRALTNQIGRTFGLSGLALDAQGTGNDTQVSVTGYITPDLFIRYGVGVFTPVNKLTLRYQMNKRMYLEASQSLERAIDVFYNWKF</sequence>
<dbReference type="InterPro" id="IPR007452">
    <property type="entry name" value="TamB_C"/>
</dbReference>
<dbReference type="GO" id="GO:0009306">
    <property type="term" value="P:protein secretion"/>
    <property type="evidence" value="ECO:0007669"/>
    <property type="project" value="InterPro"/>
</dbReference>
<dbReference type="GO" id="GO:0005886">
    <property type="term" value="C:plasma membrane"/>
    <property type="evidence" value="ECO:0007669"/>
    <property type="project" value="InterPro"/>
</dbReference>
<accession>A0A3B7LV62</accession>
<gene>
    <name evidence="7" type="ORF">CDG60_07490</name>
</gene>
<name>A0A3B7LV62_9GAMM</name>
<feature type="transmembrane region" description="Helical" evidence="5">
    <location>
        <begin position="28"/>
        <end position="47"/>
    </location>
</feature>
<dbReference type="PANTHER" id="PTHR36985:SF1">
    <property type="entry name" value="TRANSLOCATION AND ASSEMBLY MODULE SUBUNIT TAMB"/>
    <property type="match status" value="1"/>
</dbReference>
<dbReference type="RefSeq" id="WP_087511498.1">
    <property type="nucleotide sequence ID" value="NZ_CP032134.1"/>
</dbReference>
<evidence type="ECO:0000256" key="1">
    <source>
        <dbReference type="ARBA" id="ARBA00004167"/>
    </source>
</evidence>
<protein>
    <recommendedName>
        <fullName evidence="6">Translocation and assembly module TamB C-terminal domain-containing protein</fullName>
    </recommendedName>
</protein>
<dbReference type="Proteomes" id="UP000263753">
    <property type="component" value="Chromosome"/>
</dbReference>
<evidence type="ECO:0000256" key="3">
    <source>
        <dbReference type="ARBA" id="ARBA00022989"/>
    </source>
</evidence>
<dbReference type="Pfam" id="PF04357">
    <property type="entry name" value="TamB"/>
    <property type="match status" value="1"/>
</dbReference>
<proteinExistence type="predicted"/>
<keyword evidence="3 5" id="KW-1133">Transmembrane helix</keyword>
<feature type="domain" description="Translocation and assembly module TamB C-terminal" evidence="6">
    <location>
        <begin position="1159"/>
        <end position="1506"/>
    </location>
</feature>
<evidence type="ECO:0000256" key="4">
    <source>
        <dbReference type="ARBA" id="ARBA00023136"/>
    </source>
</evidence>
<dbReference type="PANTHER" id="PTHR36985">
    <property type="entry name" value="TRANSLOCATION AND ASSEMBLY MODULE SUBUNIT TAMB"/>
    <property type="match status" value="1"/>
</dbReference>
<dbReference type="GO" id="GO:0097347">
    <property type="term" value="C:TAM protein secretion complex"/>
    <property type="evidence" value="ECO:0007669"/>
    <property type="project" value="TreeGrafter"/>
</dbReference>
<evidence type="ECO:0000313" key="7">
    <source>
        <dbReference type="EMBL" id="AXY56428.1"/>
    </source>
</evidence>
<evidence type="ECO:0000259" key="6">
    <source>
        <dbReference type="Pfam" id="PF04357"/>
    </source>
</evidence>
<dbReference type="KEGG" id="achi:CDG60_07490"/>
<evidence type="ECO:0000313" key="8">
    <source>
        <dbReference type="Proteomes" id="UP000263753"/>
    </source>
</evidence>